<accession>A0A0T9T1V8</accession>
<dbReference type="NCBIfam" id="NF011984">
    <property type="entry name" value="PRK15446.1-5"/>
    <property type="match status" value="1"/>
</dbReference>
<gene>
    <name evidence="2" type="primary">phnM</name>
    <name evidence="2" type="ORF">ERS008460_00215</name>
</gene>
<dbReference type="Gene3D" id="3.20.20.140">
    <property type="entry name" value="Metal-dependent hydrolases"/>
    <property type="match status" value="2"/>
</dbReference>
<dbReference type="CDD" id="cd01306">
    <property type="entry name" value="PhnM"/>
    <property type="match status" value="1"/>
</dbReference>
<dbReference type="EMBL" id="CQEM01000001">
    <property type="protein sequence ID" value="CNK56707.1"/>
    <property type="molecule type" value="Genomic_DNA"/>
</dbReference>
<dbReference type="PIRSF" id="PIRSF038971">
    <property type="entry name" value="PhnM"/>
    <property type="match status" value="1"/>
</dbReference>
<feature type="domain" description="Amidohydrolase 3" evidence="1">
    <location>
        <begin position="231"/>
        <end position="382"/>
    </location>
</feature>
<protein>
    <submittedName>
        <fullName evidence="2">PhnM protein</fullName>
    </submittedName>
</protein>
<dbReference type="NCBIfam" id="NF011981">
    <property type="entry name" value="PRK15446.1-2"/>
    <property type="match status" value="1"/>
</dbReference>
<dbReference type="SUPFAM" id="SSF51556">
    <property type="entry name" value="Metallo-dependent hydrolases"/>
    <property type="match status" value="1"/>
</dbReference>
<dbReference type="InterPro" id="IPR012696">
    <property type="entry name" value="PhnM"/>
</dbReference>
<dbReference type="NCBIfam" id="NF011990">
    <property type="entry name" value="PRK15446.2-6"/>
    <property type="match status" value="1"/>
</dbReference>
<dbReference type="SUPFAM" id="SSF51338">
    <property type="entry name" value="Composite domain of metallo-dependent hydrolases"/>
    <property type="match status" value="1"/>
</dbReference>
<organism evidence="2 3">
    <name type="scientific">Yersinia aleksiciae</name>
    <dbReference type="NCBI Taxonomy" id="263819"/>
    <lineage>
        <taxon>Bacteria</taxon>
        <taxon>Pseudomonadati</taxon>
        <taxon>Pseudomonadota</taxon>
        <taxon>Gammaproteobacteria</taxon>
        <taxon>Enterobacterales</taxon>
        <taxon>Yersiniaceae</taxon>
        <taxon>Yersinia</taxon>
    </lineage>
</organism>
<dbReference type="PANTHER" id="PTHR43135">
    <property type="entry name" value="ALPHA-D-RIBOSE 1-METHYLPHOSPHONATE 5-TRIPHOSPHATE DIPHOSPHATASE"/>
    <property type="match status" value="1"/>
</dbReference>
<evidence type="ECO:0000259" key="1">
    <source>
        <dbReference type="Pfam" id="PF07969"/>
    </source>
</evidence>
<evidence type="ECO:0000313" key="2">
    <source>
        <dbReference type="EMBL" id="CNK56707.1"/>
    </source>
</evidence>
<dbReference type="NCBIfam" id="NF011987">
    <property type="entry name" value="PRK15446.2-3"/>
    <property type="match status" value="1"/>
</dbReference>
<dbReference type="InterPro" id="IPR051781">
    <property type="entry name" value="Metallo-dep_Hydrolase"/>
</dbReference>
<evidence type="ECO:0000313" key="3">
    <source>
        <dbReference type="Proteomes" id="UP000040088"/>
    </source>
</evidence>
<dbReference type="PANTHER" id="PTHR43135:SF3">
    <property type="entry name" value="ALPHA-D-RIBOSE 1-METHYLPHOSPHONATE 5-TRIPHOSPHATE DIPHOSPHATASE"/>
    <property type="match status" value="1"/>
</dbReference>
<dbReference type="AlphaFoldDB" id="A0A0T9T1V8"/>
<dbReference type="STRING" id="28152.CH54_1952"/>
<dbReference type="Proteomes" id="UP000040088">
    <property type="component" value="Unassembled WGS sequence"/>
</dbReference>
<dbReference type="NCBIfam" id="TIGR02318">
    <property type="entry name" value="phosphono_phnM"/>
    <property type="match status" value="1"/>
</dbReference>
<dbReference type="InterPro" id="IPR011059">
    <property type="entry name" value="Metal-dep_hydrolase_composite"/>
</dbReference>
<reference evidence="3" key="1">
    <citation type="submission" date="2015-03" db="EMBL/GenBank/DDBJ databases">
        <authorList>
            <consortium name="Pathogen Informatics"/>
        </authorList>
    </citation>
    <scope>NUCLEOTIDE SEQUENCE [LARGE SCALE GENOMIC DNA]</scope>
    <source>
        <strain evidence="3">IP27925</strain>
    </source>
</reference>
<dbReference type="Pfam" id="PF07969">
    <property type="entry name" value="Amidohydro_3"/>
    <property type="match status" value="1"/>
</dbReference>
<dbReference type="Gene3D" id="2.30.40.10">
    <property type="entry name" value="Urease, subunit C, domain 1"/>
    <property type="match status" value="2"/>
</dbReference>
<dbReference type="RefSeq" id="WP_050124865.1">
    <property type="nucleotide sequence ID" value="NZ_CQEM01000001.1"/>
</dbReference>
<dbReference type="InterPro" id="IPR013108">
    <property type="entry name" value="Amidohydro_3"/>
</dbReference>
<sequence length="382" mass="41931">MILNNIHLILEDQVINGSLEIKNGEINSYSDRPTQLSAAIDGQNGWLLPGLIELHTDNLDKFFTPRPNVDWPAHSAMSSHDALMISCGITTVLDAVAVGDVRDGGHRLGNLQKMINAVVDSQRAGLNRAEHRIHLRCELPHQSTLPLFEELMMQPELSLVSLMDHSPGQRQFASRAKYREYYQGKYHLNDQQMAEFEEEQVTLSARWSAPNRTAIAAQCRQLGIPLASHDDATTEHVAESRALGSVIAEFPTTEAAASASHQQGLQVLMGAPNIVRGGSHSGNVAAHQLASLGVLDILSSDYYPASLLDAAFRIAQDASNDFSLPQAVNLVTRNPARALGLEDRGVIAEGKRADLILAREHQGLQAKHIYVQNVWRQGKQVF</sequence>
<dbReference type="InterPro" id="IPR032466">
    <property type="entry name" value="Metal_Hydrolase"/>
</dbReference>
<name>A0A0T9T1V8_YERAE</name>
<dbReference type="GO" id="GO:0019700">
    <property type="term" value="P:organic phosphonate catabolic process"/>
    <property type="evidence" value="ECO:0007669"/>
    <property type="project" value="InterPro"/>
</dbReference>
<proteinExistence type="predicted"/>
<dbReference type="GO" id="GO:0016810">
    <property type="term" value="F:hydrolase activity, acting on carbon-nitrogen (but not peptide) bonds"/>
    <property type="evidence" value="ECO:0007669"/>
    <property type="project" value="InterPro"/>
</dbReference>